<evidence type="ECO:0000313" key="4">
    <source>
        <dbReference type="Proteomes" id="UP000050949"/>
    </source>
</evidence>
<dbReference type="GO" id="GO:0005829">
    <property type="term" value="C:cytosol"/>
    <property type="evidence" value="ECO:0007669"/>
    <property type="project" value="TreeGrafter"/>
</dbReference>
<dbReference type="GeneID" id="78508548"/>
<keyword evidence="1" id="KW-0238">DNA-binding</keyword>
<dbReference type="GO" id="GO:0003677">
    <property type="term" value="F:DNA binding"/>
    <property type="evidence" value="ECO:0007669"/>
    <property type="project" value="UniProtKB-KW"/>
</dbReference>
<accession>A0A0R1XI36</accession>
<feature type="domain" description="HTH cro/C1-type" evidence="2">
    <location>
        <begin position="7"/>
        <end position="61"/>
    </location>
</feature>
<dbReference type="Gene3D" id="2.60.120.10">
    <property type="entry name" value="Jelly Rolls"/>
    <property type="match status" value="1"/>
</dbReference>
<proteinExistence type="predicted"/>
<dbReference type="SMART" id="SM00530">
    <property type="entry name" value="HTH_XRE"/>
    <property type="match status" value="1"/>
</dbReference>
<dbReference type="Pfam" id="PF01381">
    <property type="entry name" value="HTH_3"/>
    <property type="match status" value="1"/>
</dbReference>
<dbReference type="InterPro" id="IPR050807">
    <property type="entry name" value="TransReg_Diox_bact_type"/>
</dbReference>
<dbReference type="PROSITE" id="PS50943">
    <property type="entry name" value="HTH_CROC1"/>
    <property type="match status" value="1"/>
</dbReference>
<dbReference type="CDD" id="cd02209">
    <property type="entry name" value="cupin_XRE_C"/>
    <property type="match status" value="1"/>
</dbReference>
<dbReference type="InterPro" id="IPR014710">
    <property type="entry name" value="RmlC-like_jellyroll"/>
</dbReference>
<dbReference type="PATRIC" id="fig|1122147.4.peg.968"/>
<dbReference type="EMBL" id="AZFW01000016">
    <property type="protein sequence ID" value="KRM29361.1"/>
    <property type="molecule type" value="Genomic_DNA"/>
</dbReference>
<dbReference type="SUPFAM" id="SSF47413">
    <property type="entry name" value="lambda repressor-like DNA-binding domains"/>
    <property type="match status" value="1"/>
</dbReference>
<dbReference type="Gene3D" id="1.10.260.40">
    <property type="entry name" value="lambda repressor-like DNA-binding domains"/>
    <property type="match status" value="1"/>
</dbReference>
<organism evidence="3 4">
    <name type="scientific">Schleiferilactobacillus harbinensis DSM 16991</name>
    <dbReference type="NCBI Taxonomy" id="1122147"/>
    <lineage>
        <taxon>Bacteria</taxon>
        <taxon>Bacillati</taxon>
        <taxon>Bacillota</taxon>
        <taxon>Bacilli</taxon>
        <taxon>Lactobacillales</taxon>
        <taxon>Lactobacillaceae</taxon>
        <taxon>Schleiferilactobacillus</taxon>
    </lineage>
</organism>
<dbReference type="InterPro" id="IPR001387">
    <property type="entry name" value="Cro/C1-type_HTH"/>
</dbReference>
<sequence>MDIGSRIRNLRVQKNLTQEELGERTDLSKGFISQLENNQSSPSLDTFFAILEVLGTTPEHFFAVAAEPTKVVYKPAEQTVYEDADEHYTLHWLVPDSNEKQMEPVLLTFSSAGAFKSFPPSPAETFIYCLRGTIILRLGEQEYQAQAGEAMYFRADAPHQLRCTGPCQVLITATDSYL</sequence>
<evidence type="ECO:0000259" key="2">
    <source>
        <dbReference type="PROSITE" id="PS50943"/>
    </source>
</evidence>
<dbReference type="PANTHER" id="PTHR46797">
    <property type="entry name" value="HTH-TYPE TRANSCRIPTIONAL REGULATOR"/>
    <property type="match status" value="1"/>
</dbReference>
<dbReference type="CDD" id="cd00093">
    <property type="entry name" value="HTH_XRE"/>
    <property type="match status" value="1"/>
</dbReference>
<dbReference type="PANTHER" id="PTHR46797:SF2">
    <property type="entry name" value="TRANSCRIPTIONAL REGULATOR"/>
    <property type="match status" value="1"/>
</dbReference>
<dbReference type="SUPFAM" id="SSF51182">
    <property type="entry name" value="RmlC-like cupins"/>
    <property type="match status" value="1"/>
</dbReference>
<protein>
    <submittedName>
        <fullName evidence="3">Transcription regulator</fullName>
    </submittedName>
</protein>
<dbReference type="Proteomes" id="UP000050949">
    <property type="component" value="Unassembled WGS sequence"/>
</dbReference>
<dbReference type="RefSeq" id="WP_027827484.1">
    <property type="nucleotide sequence ID" value="NZ_AUEH01000002.1"/>
</dbReference>
<reference evidence="3 4" key="1">
    <citation type="journal article" date="2015" name="Genome Announc.">
        <title>Expanding the biotechnology potential of lactobacilli through comparative genomics of 213 strains and associated genera.</title>
        <authorList>
            <person name="Sun Z."/>
            <person name="Harris H.M."/>
            <person name="McCann A."/>
            <person name="Guo C."/>
            <person name="Argimon S."/>
            <person name="Zhang W."/>
            <person name="Yang X."/>
            <person name="Jeffery I.B."/>
            <person name="Cooney J.C."/>
            <person name="Kagawa T.F."/>
            <person name="Liu W."/>
            <person name="Song Y."/>
            <person name="Salvetti E."/>
            <person name="Wrobel A."/>
            <person name="Rasinkangas P."/>
            <person name="Parkhill J."/>
            <person name="Rea M.C."/>
            <person name="O'Sullivan O."/>
            <person name="Ritari J."/>
            <person name="Douillard F.P."/>
            <person name="Paul Ross R."/>
            <person name="Yang R."/>
            <person name="Briner A.E."/>
            <person name="Felis G.E."/>
            <person name="de Vos W.M."/>
            <person name="Barrangou R."/>
            <person name="Klaenhammer T.R."/>
            <person name="Caufield P.W."/>
            <person name="Cui Y."/>
            <person name="Zhang H."/>
            <person name="O'Toole P.W."/>
        </authorList>
    </citation>
    <scope>NUCLEOTIDE SEQUENCE [LARGE SCALE GENOMIC DNA]</scope>
    <source>
        <strain evidence="3 4">DSM 16991</strain>
    </source>
</reference>
<gene>
    <name evidence="3" type="ORF">FC91_GL000941</name>
</gene>
<comment type="caution">
    <text evidence="3">The sequence shown here is derived from an EMBL/GenBank/DDBJ whole genome shotgun (WGS) entry which is preliminary data.</text>
</comment>
<dbReference type="AlphaFoldDB" id="A0A0R1XI36"/>
<name>A0A0R1XI36_9LACO</name>
<dbReference type="InterPro" id="IPR011051">
    <property type="entry name" value="RmlC_Cupin_sf"/>
</dbReference>
<evidence type="ECO:0000256" key="1">
    <source>
        <dbReference type="ARBA" id="ARBA00023125"/>
    </source>
</evidence>
<evidence type="ECO:0000313" key="3">
    <source>
        <dbReference type="EMBL" id="KRM29361.1"/>
    </source>
</evidence>
<dbReference type="InterPro" id="IPR010982">
    <property type="entry name" value="Lambda_DNA-bd_dom_sf"/>
</dbReference>
<dbReference type="eggNOG" id="COG1396">
    <property type="taxonomic scope" value="Bacteria"/>
</dbReference>
<dbReference type="GO" id="GO:0003700">
    <property type="term" value="F:DNA-binding transcription factor activity"/>
    <property type="evidence" value="ECO:0007669"/>
    <property type="project" value="TreeGrafter"/>
</dbReference>
<dbReference type="OrthoDB" id="9814553at2"/>
<dbReference type="Pfam" id="PF07883">
    <property type="entry name" value="Cupin_2"/>
    <property type="match status" value="1"/>
</dbReference>
<dbReference type="InterPro" id="IPR013096">
    <property type="entry name" value="Cupin_2"/>
</dbReference>